<dbReference type="PROSITE" id="PS00059">
    <property type="entry name" value="ADH_ZINC"/>
    <property type="match status" value="1"/>
</dbReference>
<proteinExistence type="inferred from homology"/>
<dbReference type="InterPro" id="IPR036291">
    <property type="entry name" value="NAD(P)-bd_dom_sf"/>
</dbReference>
<evidence type="ECO:0000259" key="7">
    <source>
        <dbReference type="Pfam" id="PF00107"/>
    </source>
</evidence>
<evidence type="ECO:0000256" key="5">
    <source>
        <dbReference type="ARBA" id="ARBA00023027"/>
    </source>
</evidence>
<dbReference type="InterPro" id="IPR013149">
    <property type="entry name" value="ADH-like_C"/>
</dbReference>
<dbReference type="SUPFAM" id="SSF50129">
    <property type="entry name" value="GroES-like"/>
    <property type="match status" value="1"/>
</dbReference>
<dbReference type="Pfam" id="PF08240">
    <property type="entry name" value="ADH_N"/>
    <property type="match status" value="1"/>
</dbReference>
<feature type="domain" description="Alcohol dehydrogenase-like C-terminal" evidence="7">
    <location>
        <begin position="172"/>
        <end position="300"/>
    </location>
</feature>
<dbReference type="GO" id="GO:0005829">
    <property type="term" value="C:cytosol"/>
    <property type="evidence" value="ECO:0007669"/>
    <property type="project" value="TreeGrafter"/>
</dbReference>
<sequence length="350" mass="37851">MKAAVLFKTGEPLQIVDGLVAPTLKSGQVKVDIIYSGLCHSQLMEVRGMRGEDKYLPHLLGHEGVGRVKEIGPDVTKVSVDDTVVLGWIKGEGLDASGGIYHLNQEPINAGGVTTFSQESIVSENRVVKLPLGIPLKLAVLLGCALPTGAGLVLNQLKPKEHSSFAVFGLGGVGLSALMTATLFKPKMLVAVDIENDKLNLAKKMGATHCLNASSPDYLKELHKLSNGGFDYTIEAGGSCKTIEEAFEVTRDNGGQCIFASHPKEGEKISLEPHAFHRGKKISGSWGGNSRPDVDIPKLVKLYQIHNLPWESLLSNSYKLEQINEALNDLEARRITRALIEINPHLDPTR</sequence>
<dbReference type="InterPro" id="IPR002328">
    <property type="entry name" value="ADH_Zn_CS"/>
</dbReference>
<evidence type="ECO:0000256" key="6">
    <source>
        <dbReference type="RuleBase" id="RU361277"/>
    </source>
</evidence>
<dbReference type="GO" id="GO:0008270">
    <property type="term" value="F:zinc ion binding"/>
    <property type="evidence" value="ECO:0007669"/>
    <property type="project" value="InterPro"/>
</dbReference>
<keyword evidence="3 6" id="KW-0862">Zinc</keyword>
<dbReference type="InterPro" id="IPR013154">
    <property type="entry name" value="ADH-like_N"/>
</dbReference>
<dbReference type="AlphaFoldDB" id="A0A2A5JJI5"/>
<keyword evidence="5" id="KW-0520">NAD</keyword>
<dbReference type="Gene3D" id="3.40.50.720">
    <property type="entry name" value="NAD(P)-binding Rossmann-like Domain"/>
    <property type="match status" value="1"/>
</dbReference>
<comment type="caution">
    <text evidence="9">The sequence shown here is derived from an EMBL/GenBank/DDBJ whole genome shotgun (WGS) entry which is preliminary data.</text>
</comment>
<keyword evidence="4" id="KW-0560">Oxidoreductase</keyword>
<feature type="domain" description="Alcohol dehydrogenase-like N-terminal" evidence="8">
    <location>
        <begin position="26"/>
        <end position="131"/>
    </location>
</feature>
<evidence type="ECO:0000259" key="8">
    <source>
        <dbReference type="Pfam" id="PF08240"/>
    </source>
</evidence>
<dbReference type="PANTHER" id="PTHR43880:SF12">
    <property type="entry name" value="ALCOHOL DEHYDROGENASE CLASS-3"/>
    <property type="match status" value="1"/>
</dbReference>
<evidence type="ECO:0000313" key="9">
    <source>
        <dbReference type="EMBL" id="PCK29613.1"/>
    </source>
</evidence>
<dbReference type="FunFam" id="3.40.50.720:FF:000003">
    <property type="entry name" value="S-(hydroxymethyl)glutathione dehydrogenase"/>
    <property type="match status" value="1"/>
</dbReference>
<dbReference type="Gene3D" id="3.90.180.10">
    <property type="entry name" value="Medium-chain alcohol dehydrogenases, catalytic domain"/>
    <property type="match status" value="2"/>
</dbReference>
<evidence type="ECO:0000256" key="2">
    <source>
        <dbReference type="ARBA" id="ARBA00022723"/>
    </source>
</evidence>
<organism evidence="9 10">
    <name type="scientific">Pseudoalteromonas piscicida</name>
    <dbReference type="NCBI Taxonomy" id="43662"/>
    <lineage>
        <taxon>Bacteria</taxon>
        <taxon>Pseudomonadati</taxon>
        <taxon>Pseudomonadota</taxon>
        <taxon>Gammaproteobacteria</taxon>
        <taxon>Alteromonadales</taxon>
        <taxon>Pseudoalteromonadaceae</taxon>
        <taxon>Pseudoalteromonas</taxon>
    </lineage>
</organism>
<evidence type="ECO:0000313" key="10">
    <source>
        <dbReference type="Proteomes" id="UP000228621"/>
    </source>
</evidence>
<dbReference type="GO" id="GO:0046294">
    <property type="term" value="P:formaldehyde catabolic process"/>
    <property type="evidence" value="ECO:0007669"/>
    <property type="project" value="TreeGrafter"/>
</dbReference>
<keyword evidence="2 6" id="KW-0479">Metal-binding</keyword>
<dbReference type="PANTHER" id="PTHR43880">
    <property type="entry name" value="ALCOHOL DEHYDROGENASE"/>
    <property type="match status" value="1"/>
</dbReference>
<keyword evidence="10" id="KW-1185">Reference proteome</keyword>
<dbReference type="InterPro" id="IPR011032">
    <property type="entry name" value="GroES-like_sf"/>
</dbReference>
<protein>
    <submittedName>
        <fullName evidence="9">Acetoin dehydrogenase</fullName>
    </submittedName>
</protein>
<comment type="similarity">
    <text evidence="6">Belongs to the zinc-containing alcohol dehydrogenase family.</text>
</comment>
<dbReference type="OrthoDB" id="9770544at2"/>
<name>A0A2A5JJI5_PSEO7</name>
<accession>A0A2A5JJI5</accession>
<reference evidence="10" key="1">
    <citation type="journal article" date="2019" name="Genome Announc.">
        <title>Draft Genome Sequence of Pseudoalteromonas piscicida Strain 36Y ROTHPW, an Hypersaline Seawater Isolate from the South Coast of Sonora, Mexico.</title>
        <authorList>
            <person name="Sanchez-Diaz R."/>
            <person name="Molina-Garza Z.J."/>
            <person name="Cruz-Suarez L.E."/>
            <person name="Selvin J."/>
            <person name="Kiran G.S."/>
            <person name="Ibarra-Gamez J.C."/>
            <person name="Gomez-Gil B."/>
            <person name="Galaviz-Silva L."/>
        </authorList>
    </citation>
    <scope>NUCLEOTIDE SEQUENCE [LARGE SCALE GENOMIC DNA]</scope>
    <source>
        <strain evidence="10">36Y_RITHPW</strain>
    </source>
</reference>
<dbReference type="GO" id="GO:0051903">
    <property type="term" value="F:S-(hydroxymethyl)glutathione dehydrogenase [NAD(P)+] activity"/>
    <property type="evidence" value="ECO:0007669"/>
    <property type="project" value="TreeGrafter"/>
</dbReference>
<comment type="cofactor">
    <cofactor evidence="1 6">
        <name>Zn(2+)</name>
        <dbReference type="ChEBI" id="CHEBI:29105"/>
    </cofactor>
</comment>
<evidence type="ECO:0000256" key="3">
    <source>
        <dbReference type="ARBA" id="ARBA00022833"/>
    </source>
</evidence>
<evidence type="ECO:0000256" key="4">
    <source>
        <dbReference type="ARBA" id="ARBA00023002"/>
    </source>
</evidence>
<gene>
    <name evidence="9" type="ORF">CEX98_21880</name>
</gene>
<dbReference type="Pfam" id="PF00107">
    <property type="entry name" value="ADH_zinc_N"/>
    <property type="match status" value="1"/>
</dbReference>
<dbReference type="Proteomes" id="UP000228621">
    <property type="component" value="Unassembled WGS sequence"/>
</dbReference>
<dbReference type="EMBL" id="NKHF01000116">
    <property type="protein sequence ID" value="PCK29613.1"/>
    <property type="molecule type" value="Genomic_DNA"/>
</dbReference>
<dbReference type="RefSeq" id="WP_099644111.1">
    <property type="nucleotide sequence ID" value="NZ_NKHF01000116.1"/>
</dbReference>
<dbReference type="SUPFAM" id="SSF51735">
    <property type="entry name" value="NAD(P)-binding Rossmann-fold domains"/>
    <property type="match status" value="1"/>
</dbReference>
<evidence type="ECO:0000256" key="1">
    <source>
        <dbReference type="ARBA" id="ARBA00001947"/>
    </source>
</evidence>